<feature type="signal peptide" evidence="1">
    <location>
        <begin position="1"/>
        <end position="27"/>
    </location>
</feature>
<name>A0A1C3KVQ6_PLAOA</name>
<gene>
    <name evidence="2" type="primary">PowCR01_120044400</name>
    <name evidence="2" type="ORF">POWCR01_120044400</name>
</gene>
<organism evidence="2 3">
    <name type="scientific">Plasmodium ovale</name>
    <name type="common">malaria parasite P. ovale</name>
    <dbReference type="NCBI Taxonomy" id="36330"/>
    <lineage>
        <taxon>Eukaryota</taxon>
        <taxon>Sar</taxon>
        <taxon>Alveolata</taxon>
        <taxon>Apicomplexa</taxon>
        <taxon>Aconoidasida</taxon>
        <taxon>Haemosporida</taxon>
        <taxon>Plasmodiidae</taxon>
        <taxon>Plasmodium</taxon>
        <taxon>Plasmodium (Plasmodium)</taxon>
    </lineage>
</organism>
<dbReference type="VEuPathDB" id="PlasmoDB:POWCR01_120044400"/>
<sequence length="319" mass="36599">MTPLLFSLSLSLSFLLLSFSPANVVHAGEILPSQETDSPIFYYGFINNERYQHYMPSKSSNIQRDRDLINLSCNKGYTVSVKKASIRDLNEEENDYTKMAQEMCSKKEQCKIDVRKFKRNTQNNQIDLTSELIVEYICMSSQKNLYDGNTFHQGVTQKYLVVRDQSQACAQNGKDVMKFSSISKALETCTRDNCKYVVWNDEERRAIICLGWNSNDLVEKKNNITYINPILFYTHGYATFLNYMSICDHVIKSAPHNLSMAKSVDVCSHLDCDYFTKSYEGSIRSLNNHRNGKSWFCKGFPTIVPMDGFITSVSLSKFT</sequence>
<feature type="chain" id="PRO_5008678129" description="SUEL-type lectin domain-containing protein" evidence="1">
    <location>
        <begin position="28"/>
        <end position="319"/>
    </location>
</feature>
<evidence type="ECO:0000313" key="3">
    <source>
        <dbReference type="Proteomes" id="UP000243200"/>
    </source>
</evidence>
<protein>
    <recommendedName>
        <fullName evidence="4">SUEL-type lectin domain-containing protein</fullName>
    </recommendedName>
</protein>
<dbReference type="EMBL" id="LT594516">
    <property type="protein sequence ID" value="SBT78284.1"/>
    <property type="molecule type" value="Genomic_DNA"/>
</dbReference>
<evidence type="ECO:0000313" key="2">
    <source>
        <dbReference type="EMBL" id="SBT78284.1"/>
    </source>
</evidence>
<dbReference type="OrthoDB" id="368565at2759"/>
<dbReference type="Proteomes" id="UP000243200">
    <property type="component" value="Chromosome 12"/>
</dbReference>
<dbReference type="AlphaFoldDB" id="A0A1C3KVQ6"/>
<keyword evidence="1" id="KW-0732">Signal</keyword>
<dbReference type="VEuPathDB" id="PlasmoDB:PocGH01_12048800"/>
<evidence type="ECO:0008006" key="4">
    <source>
        <dbReference type="Google" id="ProtNLM"/>
    </source>
</evidence>
<proteinExistence type="predicted"/>
<reference evidence="2 3" key="1">
    <citation type="submission" date="2016-06" db="EMBL/GenBank/DDBJ databases">
        <authorList>
            <consortium name="Pathogen Informatics"/>
        </authorList>
    </citation>
    <scope>NUCLEOTIDE SEQUENCE [LARGE SCALE GENOMIC DNA]</scope>
    <source>
        <strain evidence="2">PowCR01</strain>
    </source>
</reference>
<evidence type="ECO:0000256" key="1">
    <source>
        <dbReference type="SAM" id="SignalP"/>
    </source>
</evidence>
<accession>A0A1C3KVQ6</accession>